<dbReference type="EMBL" id="VTPC01000015">
    <property type="protein sequence ID" value="KAF2906132.1"/>
    <property type="molecule type" value="Genomic_DNA"/>
</dbReference>
<reference evidence="2" key="1">
    <citation type="submission" date="2019-08" db="EMBL/GenBank/DDBJ databases">
        <title>The genome of the North American firefly Photinus pyralis.</title>
        <authorList>
            <consortium name="Photinus pyralis genome working group"/>
            <person name="Fallon T.R."/>
            <person name="Sander Lower S.E."/>
            <person name="Weng J.-K."/>
        </authorList>
    </citation>
    <scope>NUCLEOTIDE SEQUENCE</scope>
    <source>
        <strain evidence="2">TRF0915ILg1</strain>
        <tissue evidence="2">Whole body</tissue>
    </source>
</reference>
<sequence length="449" mass="50864">MSSIKFSSDSSQPHKDEERRKLPLIKINYRDLLEDEPPSSKAGKGKKQKCTVTAVSNSLRKVPKPVRVTYNPSEWKDSSLLGKSKSANGSKKLVVPDSGTFAKPKNLTMKTDKSVRKELFGGRGSNTFRRYSNSNQSGFKPRTLNPPKIFVQLDNTQPLIDINDAEMQLYKKLDCFKTFTNKIGYFNEVPNFKNVSFEVNVQEGNTSSPLNTDPKLTESINVLKPTEVNVESPTESEFIKNEKICDVNNPKTESGNKLKSCLSKASDGDLNDAVIKIFQDEHQSFKYISSKFKILEEQFREFQVAMITHQEEHTKNAKKLMEILENSKENLILNKGWHSTKLNGLQDSLPSEPPVRSSKKKSVVFNLNNSTENKQVSENIELNDKGLEKAVNFYNSMRKDYKSILSTPKLDRAVLQSPKSLKKSQTDSISRRLQKQCLLLLDTPSNKNK</sequence>
<protein>
    <submittedName>
        <fullName evidence="2">Uncharacterized protein</fullName>
    </submittedName>
</protein>
<feature type="compositionally biased region" description="Polar residues" evidence="1">
    <location>
        <begin position="1"/>
        <end position="11"/>
    </location>
</feature>
<evidence type="ECO:0000256" key="1">
    <source>
        <dbReference type="SAM" id="MobiDB-lite"/>
    </source>
</evidence>
<evidence type="ECO:0000313" key="2">
    <source>
        <dbReference type="EMBL" id="KAF2906132.1"/>
    </source>
</evidence>
<name>A0A8K0GLM7_IGNLU</name>
<feature type="region of interest" description="Disordered" evidence="1">
    <location>
        <begin position="124"/>
        <end position="143"/>
    </location>
</feature>
<dbReference type="OrthoDB" id="6784536at2759"/>
<keyword evidence="3" id="KW-1185">Reference proteome</keyword>
<evidence type="ECO:0000313" key="3">
    <source>
        <dbReference type="Proteomes" id="UP000801492"/>
    </source>
</evidence>
<proteinExistence type="predicted"/>
<gene>
    <name evidence="2" type="ORF">ILUMI_00048</name>
</gene>
<dbReference type="Proteomes" id="UP000801492">
    <property type="component" value="Unassembled WGS sequence"/>
</dbReference>
<feature type="compositionally biased region" description="Basic and acidic residues" evidence="1">
    <location>
        <begin position="12"/>
        <end position="21"/>
    </location>
</feature>
<feature type="region of interest" description="Disordered" evidence="1">
    <location>
        <begin position="1"/>
        <end position="51"/>
    </location>
</feature>
<accession>A0A8K0GLM7</accession>
<dbReference type="AlphaFoldDB" id="A0A8K0GLM7"/>
<comment type="caution">
    <text evidence="2">The sequence shown here is derived from an EMBL/GenBank/DDBJ whole genome shotgun (WGS) entry which is preliminary data.</text>
</comment>
<feature type="compositionally biased region" description="Polar residues" evidence="1">
    <location>
        <begin position="125"/>
        <end position="138"/>
    </location>
</feature>
<organism evidence="2 3">
    <name type="scientific">Ignelater luminosus</name>
    <name type="common">Cucubano</name>
    <name type="synonym">Pyrophorus luminosus</name>
    <dbReference type="NCBI Taxonomy" id="2038154"/>
    <lineage>
        <taxon>Eukaryota</taxon>
        <taxon>Metazoa</taxon>
        <taxon>Ecdysozoa</taxon>
        <taxon>Arthropoda</taxon>
        <taxon>Hexapoda</taxon>
        <taxon>Insecta</taxon>
        <taxon>Pterygota</taxon>
        <taxon>Neoptera</taxon>
        <taxon>Endopterygota</taxon>
        <taxon>Coleoptera</taxon>
        <taxon>Polyphaga</taxon>
        <taxon>Elateriformia</taxon>
        <taxon>Elateroidea</taxon>
        <taxon>Elateridae</taxon>
        <taxon>Agrypninae</taxon>
        <taxon>Pyrophorini</taxon>
        <taxon>Ignelater</taxon>
    </lineage>
</organism>